<evidence type="ECO:0000313" key="4">
    <source>
        <dbReference type="EMBL" id="CAA9499337.1"/>
    </source>
</evidence>
<dbReference type="SUPFAM" id="SSF53850">
    <property type="entry name" value="Periplasmic binding protein-like II"/>
    <property type="match status" value="1"/>
</dbReference>
<evidence type="ECO:0000256" key="2">
    <source>
        <dbReference type="SAM" id="SignalP"/>
    </source>
</evidence>
<evidence type="ECO:0000259" key="3">
    <source>
        <dbReference type="Pfam" id="PF04069"/>
    </source>
</evidence>
<dbReference type="Gene3D" id="3.40.190.10">
    <property type="entry name" value="Periplasmic binding protein-like II"/>
    <property type="match status" value="1"/>
</dbReference>
<dbReference type="AlphaFoldDB" id="A0A6J4SHT0"/>
<keyword evidence="2" id="KW-0732">Signal</keyword>
<reference evidence="4" key="1">
    <citation type="submission" date="2020-02" db="EMBL/GenBank/DDBJ databases">
        <authorList>
            <person name="Meier V. D."/>
        </authorList>
    </citation>
    <scope>NUCLEOTIDE SEQUENCE</scope>
    <source>
        <strain evidence="4">AVDCRST_MAG17</strain>
    </source>
</reference>
<dbReference type="GO" id="GO:0043190">
    <property type="term" value="C:ATP-binding cassette (ABC) transporter complex"/>
    <property type="evidence" value="ECO:0007669"/>
    <property type="project" value="InterPro"/>
</dbReference>
<evidence type="ECO:0000256" key="1">
    <source>
        <dbReference type="SAM" id="MobiDB-lite"/>
    </source>
</evidence>
<proteinExistence type="predicted"/>
<accession>A0A6J4SHT0</accession>
<dbReference type="Pfam" id="PF04069">
    <property type="entry name" value="OpuAC"/>
    <property type="match status" value="1"/>
</dbReference>
<dbReference type="InterPro" id="IPR007210">
    <property type="entry name" value="ABC_Gly_betaine_transp_sub-bd"/>
</dbReference>
<feature type="signal peptide" evidence="2">
    <location>
        <begin position="1"/>
        <end position="23"/>
    </location>
</feature>
<organism evidence="4">
    <name type="scientific">uncultured Solirubrobacterales bacterium</name>
    <dbReference type="NCBI Taxonomy" id="768556"/>
    <lineage>
        <taxon>Bacteria</taxon>
        <taxon>Bacillati</taxon>
        <taxon>Actinomycetota</taxon>
        <taxon>Thermoleophilia</taxon>
        <taxon>Solirubrobacterales</taxon>
        <taxon>environmental samples</taxon>
    </lineage>
</organism>
<name>A0A6J4SHT0_9ACTN</name>
<feature type="region of interest" description="Disordered" evidence="1">
    <location>
        <begin position="28"/>
        <end position="48"/>
    </location>
</feature>
<dbReference type="GO" id="GO:0022857">
    <property type="term" value="F:transmembrane transporter activity"/>
    <property type="evidence" value="ECO:0007669"/>
    <property type="project" value="InterPro"/>
</dbReference>
<dbReference type="PROSITE" id="PS51257">
    <property type="entry name" value="PROKAR_LIPOPROTEIN"/>
    <property type="match status" value="1"/>
</dbReference>
<protein>
    <recommendedName>
        <fullName evidence="3">ABC-type glycine betaine transport system substrate-binding domain-containing protein</fullName>
    </recommendedName>
</protein>
<feature type="compositionally biased region" description="Gly residues" evidence="1">
    <location>
        <begin position="28"/>
        <end position="42"/>
    </location>
</feature>
<feature type="domain" description="ABC-type glycine betaine transport system substrate-binding" evidence="3">
    <location>
        <begin position="57"/>
        <end position="113"/>
    </location>
</feature>
<feature type="chain" id="PRO_5038558917" description="ABC-type glycine betaine transport system substrate-binding domain-containing protein" evidence="2">
    <location>
        <begin position="24"/>
        <end position="113"/>
    </location>
</feature>
<feature type="non-terminal residue" evidence="4">
    <location>
        <position position="113"/>
    </location>
</feature>
<sequence>MRRTSRITLAAVMAALLALAVSACGGGGGGGGGGGQAEGGGAPAQQAIKRDPANAGKKVTIGSKNFPEQFVLGEIYTQSLEAAGYDVDKQLNLGSEVIAFKALKNGDVDAYPE</sequence>
<gene>
    <name evidence="4" type="ORF">AVDCRST_MAG17-1266</name>
</gene>
<dbReference type="EMBL" id="CADCVV010000089">
    <property type="protein sequence ID" value="CAA9499337.1"/>
    <property type="molecule type" value="Genomic_DNA"/>
</dbReference>